<feature type="transmembrane region" description="Helical" evidence="1">
    <location>
        <begin position="57"/>
        <end position="81"/>
    </location>
</feature>
<keyword evidence="1" id="KW-0472">Membrane</keyword>
<proteinExistence type="predicted"/>
<evidence type="ECO:0000256" key="1">
    <source>
        <dbReference type="SAM" id="Phobius"/>
    </source>
</evidence>
<dbReference type="OrthoDB" id="3193253at2759"/>
<gene>
    <name evidence="2" type="ORF">FIBSPDRAFT_940473</name>
</gene>
<dbReference type="Proteomes" id="UP000076532">
    <property type="component" value="Unassembled WGS sequence"/>
</dbReference>
<dbReference type="EMBL" id="KV417842">
    <property type="protein sequence ID" value="KZP05390.1"/>
    <property type="molecule type" value="Genomic_DNA"/>
</dbReference>
<feature type="transmembrane region" description="Helical" evidence="1">
    <location>
        <begin position="140"/>
        <end position="163"/>
    </location>
</feature>
<organism evidence="2 3">
    <name type="scientific">Athelia psychrophila</name>
    <dbReference type="NCBI Taxonomy" id="1759441"/>
    <lineage>
        <taxon>Eukaryota</taxon>
        <taxon>Fungi</taxon>
        <taxon>Dikarya</taxon>
        <taxon>Basidiomycota</taxon>
        <taxon>Agaricomycotina</taxon>
        <taxon>Agaricomycetes</taxon>
        <taxon>Agaricomycetidae</taxon>
        <taxon>Atheliales</taxon>
        <taxon>Atheliaceae</taxon>
        <taxon>Athelia</taxon>
    </lineage>
</organism>
<feature type="transmembrane region" description="Helical" evidence="1">
    <location>
        <begin position="240"/>
        <end position="259"/>
    </location>
</feature>
<sequence>MEPRDSYWAARDVEPESRLQHTQIAIYIVLGSLTAITWDWIISLAEEYGVVKRCGSSATVIAYFLARASAVTCCVLAFVFYTGVPSEFGFTHWHLMISDDDSCSGIMYGIAASVWLGNATKSYLFLLRVRAVYHDSNSKLAIFCVSVGAFVLVGLRIMGTLLIHTSKPLGNIGYCDVTTMGPISNVGAWFNVAYDTGIFVAISVRLTSHAMPTNTFGIMSLIRGYRLPRTMRHLIQDGQLYYFTVLAFILFAAICMSSPKVNPIYQLVVSVPATVMESNMACNIFRGMILRSPDVQQADSCSNFTRSSELDMSLVLRGGTTDMELEQICLYLSNFSDELERIGCKGARQQLSDVVEQRVITLFDIQARCTARGQHKALAKKERSPFANRSGFQSTHALRKSRGIRRIGVGSATDHRVNNALSILGIQYGLELLPEEKIFSFWDGDGAGLGTDKRGGPANRGCQVLNVVARAPVIIAGLSSVPPPRTPLFMDLHSKKLREKERMIPESVMGRRILAIRGWEDTEDVKRNIRPRRHWWWKSRSDDPGGLLNRGKRKLIVWVNAALRWSERFCRAQAEVEAQRISPCGSWLG</sequence>
<keyword evidence="1" id="KW-1133">Transmembrane helix</keyword>
<protein>
    <submittedName>
        <fullName evidence="2">Uncharacterized protein</fullName>
    </submittedName>
</protein>
<accession>A0A167VUM3</accession>
<keyword evidence="3" id="KW-1185">Reference proteome</keyword>
<keyword evidence="1" id="KW-0812">Transmembrane</keyword>
<evidence type="ECO:0000313" key="3">
    <source>
        <dbReference type="Proteomes" id="UP000076532"/>
    </source>
</evidence>
<dbReference type="AlphaFoldDB" id="A0A167VUM3"/>
<evidence type="ECO:0000313" key="2">
    <source>
        <dbReference type="EMBL" id="KZP05390.1"/>
    </source>
</evidence>
<name>A0A167VUM3_9AGAM</name>
<feature type="transmembrane region" description="Helical" evidence="1">
    <location>
        <begin position="24"/>
        <end position="45"/>
    </location>
</feature>
<feature type="transmembrane region" description="Helical" evidence="1">
    <location>
        <begin position="106"/>
        <end position="128"/>
    </location>
</feature>
<reference evidence="2 3" key="1">
    <citation type="journal article" date="2016" name="Mol. Biol. Evol.">
        <title>Comparative Genomics of Early-Diverging Mushroom-Forming Fungi Provides Insights into the Origins of Lignocellulose Decay Capabilities.</title>
        <authorList>
            <person name="Nagy L.G."/>
            <person name="Riley R."/>
            <person name="Tritt A."/>
            <person name="Adam C."/>
            <person name="Daum C."/>
            <person name="Floudas D."/>
            <person name="Sun H."/>
            <person name="Yadav J.S."/>
            <person name="Pangilinan J."/>
            <person name="Larsson K.H."/>
            <person name="Matsuura K."/>
            <person name="Barry K."/>
            <person name="Labutti K."/>
            <person name="Kuo R."/>
            <person name="Ohm R.A."/>
            <person name="Bhattacharya S.S."/>
            <person name="Shirouzu T."/>
            <person name="Yoshinaga Y."/>
            <person name="Martin F.M."/>
            <person name="Grigoriev I.V."/>
            <person name="Hibbett D.S."/>
        </authorList>
    </citation>
    <scope>NUCLEOTIDE SEQUENCE [LARGE SCALE GENOMIC DNA]</scope>
    <source>
        <strain evidence="2 3">CBS 109695</strain>
    </source>
</reference>